<proteinExistence type="predicted"/>
<reference evidence="2 3" key="1">
    <citation type="submission" date="2017-01" db="EMBL/GenBank/DDBJ databases">
        <title>The complete genome sequence of a sulfur-oxidizing marine bacterium Thioclava sp. 25B10_4T.</title>
        <authorList>
            <person name="Liu Y."/>
            <person name="Lai Q."/>
            <person name="Shao Z."/>
        </authorList>
    </citation>
    <scope>NUCLEOTIDE SEQUENCE [LARGE SCALE GENOMIC DNA]</scope>
    <source>
        <strain evidence="2 3">25B10_4</strain>
    </source>
</reference>
<evidence type="ECO:0000256" key="1">
    <source>
        <dbReference type="SAM" id="MobiDB-lite"/>
    </source>
</evidence>
<protein>
    <submittedName>
        <fullName evidence="2">Uncharacterized protein</fullName>
    </submittedName>
</protein>
<evidence type="ECO:0000313" key="2">
    <source>
        <dbReference type="EMBL" id="AQS46529.1"/>
    </source>
</evidence>
<feature type="region of interest" description="Disordered" evidence="1">
    <location>
        <begin position="197"/>
        <end position="259"/>
    </location>
</feature>
<dbReference type="Proteomes" id="UP000185622">
    <property type="component" value="Chromosome"/>
</dbReference>
<name>A0ABM6ID20_9RHOB</name>
<feature type="compositionally biased region" description="Low complexity" evidence="1">
    <location>
        <begin position="128"/>
        <end position="150"/>
    </location>
</feature>
<accession>A0ABM6ID20</accession>
<gene>
    <name evidence="2" type="ORF">BMG03_00980</name>
</gene>
<dbReference type="RefSeq" id="WP_075775305.1">
    <property type="nucleotide sequence ID" value="NZ_CP019437.1"/>
</dbReference>
<evidence type="ECO:0000313" key="3">
    <source>
        <dbReference type="Proteomes" id="UP000185622"/>
    </source>
</evidence>
<feature type="region of interest" description="Disordered" evidence="1">
    <location>
        <begin position="99"/>
        <end position="154"/>
    </location>
</feature>
<sequence length="340" mass="36414">MDDARKTYEQYAGVPVSVLYELEDILRESSSLYDRQVTEVSRCVLAWMVDRELLPVPAKSATVGISLADVTCELDPLRHQEIAREFRQVLVGRCAPSIDPQSSPLAEQLAPESEAEDLPPEPTSSADGGAVAGNAAPEAGAEAATSAPSGEVVMGPLSDHEKAVMASARLQGRPAADVAADLNRRLQTVAIYMSKLPSGVNEPEQNTDRPAEPLPKPTVAVAQDQGPDPDRREEPAGSAEVVAGTSEPAEHAPTPTTDRSIEAHLDAIGQKGGWTTSRDIVLIEGLAKGIDKALMADQLGVEVGEIMARFRALVPGGKFESMEHQRKLMQVLRARYEREA</sequence>
<organism evidence="2 3">
    <name type="scientific">Thioclava nitratireducens</name>
    <dbReference type="NCBI Taxonomy" id="1915078"/>
    <lineage>
        <taxon>Bacteria</taxon>
        <taxon>Pseudomonadati</taxon>
        <taxon>Pseudomonadota</taxon>
        <taxon>Alphaproteobacteria</taxon>
        <taxon>Rhodobacterales</taxon>
        <taxon>Paracoccaceae</taxon>
        <taxon>Thioclava</taxon>
    </lineage>
</organism>
<dbReference type="EMBL" id="CP019437">
    <property type="protein sequence ID" value="AQS46529.1"/>
    <property type="molecule type" value="Genomic_DNA"/>
</dbReference>
<keyword evidence="3" id="KW-1185">Reference proteome</keyword>